<evidence type="ECO:0000256" key="5">
    <source>
        <dbReference type="ARBA" id="ARBA00023001"/>
    </source>
</evidence>
<evidence type="ECO:0000256" key="6">
    <source>
        <dbReference type="ARBA" id="ARBA00023277"/>
    </source>
</evidence>
<dbReference type="PANTHER" id="PTHR22298">
    <property type="entry name" value="ENDO-1,4-BETA-GLUCANASE"/>
    <property type="match status" value="1"/>
</dbReference>
<dbReference type="Pfam" id="PF00759">
    <property type="entry name" value="Glyco_hydro_9"/>
    <property type="match status" value="1"/>
</dbReference>
<organism evidence="10 11">
    <name type="scientific">Cronartium quercuum f. sp. fusiforme G11</name>
    <dbReference type="NCBI Taxonomy" id="708437"/>
    <lineage>
        <taxon>Eukaryota</taxon>
        <taxon>Fungi</taxon>
        <taxon>Dikarya</taxon>
        <taxon>Basidiomycota</taxon>
        <taxon>Pucciniomycotina</taxon>
        <taxon>Pucciniomycetes</taxon>
        <taxon>Pucciniales</taxon>
        <taxon>Coleosporiaceae</taxon>
        <taxon>Cronartium</taxon>
    </lineage>
</organism>
<dbReference type="OrthoDB" id="10257085at2759"/>
<evidence type="ECO:0000256" key="8">
    <source>
        <dbReference type="ARBA" id="ARBA00023326"/>
    </source>
</evidence>
<keyword evidence="7" id="KW-0326">Glycosidase</keyword>
<evidence type="ECO:0000259" key="9">
    <source>
        <dbReference type="Pfam" id="PF00759"/>
    </source>
</evidence>
<evidence type="ECO:0000256" key="1">
    <source>
        <dbReference type="ARBA" id="ARBA00000966"/>
    </source>
</evidence>
<sequence length="72" mass="8186">MQPFSWTVTQLAYSIYQFGSAMEHVNKKVEAMKVVKWGEDYLMNTHPNPNTLVGLFGLDTDNKGDVDFSKSQ</sequence>
<evidence type="ECO:0000256" key="4">
    <source>
        <dbReference type="ARBA" id="ARBA00022801"/>
    </source>
</evidence>
<accession>A0A9P6T7Z1</accession>
<evidence type="ECO:0000256" key="3">
    <source>
        <dbReference type="ARBA" id="ARBA00012601"/>
    </source>
</evidence>
<comment type="similarity">
    <text evidence="2">Belongs to the glycosyl hydrolase 9 (cellulase E) family.</text>
</comment>
<dbReference type="GO" id="GO:0030245">
    <property type="term" value="P:cellulose catabolic process"/>
    <property type="evidence" value="ECO:0007669"/>
    <property type="project" value="UniProtKB-KW"/>
</dbReference>
<keyword evidence="11" id="KW-1185">Reference proteome</keyword>
<dbReference type="InterPro" id="IPR001701">
    <property type="entry name" value="Glyco_hydro_9"/>
</dbReference>
<protein>
    <recommendedName>
        <fullName evidence="3">cellulase</fullName>
        <ecNumber evidence="3">3.2.1.4</ecNumber>
    </recommendedName>
</protein>
<dbReference type="InterPro" id="IPR008928">
    <property type="entry name" value="6-hairpin_glycosidase_sf"/>
</dbReference>
<dbReference type="Proteomes" id="UP000886653">
    <property type="component" value="Unassembled WGS sequence"/>
</dbReference>
<dbReference type="EMBL" id="MU167361">
    <property type="protein sequence ID" value="KAG0142060.1"/>
    <property type="molecule type" value="Genomic_DNA"/>
</dbReference>
<name>A0A9P6T7Z1_9BASI</name>
<reference evidence="10" key="1">
    <citation type="submission" date="2013-11" db="EMBL/GenBank/DDBJ databases">
        <title>Genome sequence of the fusiform rust pathogen reveals effectors for host alternation and coevolution with pine.</title>
        <authorList>
            <consortium name="DOE Joint Genome Institute"/>
            <person name="Smith K."/>
            <person name="Pendleton A."/>
            <person name="Kubisiak T."/>
            <person name="Anderson C."/>
            <person name="Salamov A."/>
            <person name="Aerts A."/>
            <person name="Riley R."/>
            <person name="Clum A."/>
            <person name="Lindquist E."/>
            <person name="Ence D."/>
            <person name="Campbell M."/>
            <person name="Kronenberg Z."/>
            <person name="Feau N."/>
            <person name="Dhillon B."/>
            <person name="Hamelin R."/>
            <person name="Burleigh J."/>
            <person name="Smith J."/>
            <person name="Yandell M."/>
            <person name="Nelson C."/>
            <person name="Grigoriev I."/>
            <person name="Davis J."/>
        </authorList>
    </citation>
    <scope>NUCLEOTIDE SEQUENCE</scope>
    <source>
        <strain evidence="10">G11</strain>
    </source>
</reference>
<gene>
    <name evidence="10" type="ORF">CROQUDRAFT_97981</name>
</gene>
<keyword evidence="6" id="KW-0119">Carbohydrate metabolism</keyword>
<evidence type="ECO:0000256" key="7">
    <source>
        <dbReference type="ARBA" id="ARBA00023295"/>
    </source>
</evidence>
<comment type="catalytic activity">
    <reaction evidence="1">
        <text>Endohydrolysis of (1-&gt;4)-beta-D-glucosidic linkages in cellulose, lichenin and cereal beta-D-glucans.</text>
        <dbReference type="EC" id="3.2.1.4"/>
    </reaction>
</comment>
<keyword evidence="8" id="KW-0624">Polysaccharide degradation</keyword>
<dbReference type="InterPro" id="IPR012341">
    <property type="entry name" value="6hp_glycosidase-like_sf"/>
</dbReference>
<dbReference type="Gene3D" id="1.50.10.10">
    <property type="match status" value="1"/>
</dbReference>
<dbReference type="AlphaFoldDB" id="A0A9P6T7Z1"/>
<proteinExistence type="inferred from homology"/>
<keyword evidence="4" id="KW-0378">Hydrolase</keyword>
<feature type="domain" description="Glycoside hydrolase family 9" evidence="9">
    <location>
        <begin position="3"/>
        <end position="62"/>
    </location>
</feature>
<evidence type="ECO:0000256" key="2">
    <source>
        <dbReference type="ARBA" id="ARBA00007072"/>
    </source>
</evidence>
<dbReference type="EC" id="3.2.1.4" evidence="3"/>
<evidence type="ECO:0000313" key="11">
    <source>
        <dbReference type="Proteomes" id="UP000886653"/>
    </source>
</evidence>
<evidence type="ECO:0000313" key="10">
    <source>
        <dbReference type="EMBL" id="KAG0142060.1"/>
    </source>
</evidence>
<dbReference type="GO" id="GO:0008810">
    <property type="term" value="F:cellulase activity"/>
    <property type="evidence" value="ECO:0007669"/>
    <property type="project" value="UniProtKB-EC"/>
</dbReference>
<dbReference type="SUPFAM" id="SSF48208">
    <property type="entry name" value="Six-hairpin glycosidases"/>
    <property type="match status" value="1"/>
</dbReference>
<comment type="caution">
    <text evidence="10">The sequence shown here is derived from an EMBL/GenBank/DDBJ whole genome shotgun (WGS) entry which is preliminary data.</text>
</comment>
<keyword evidence="5" id="KW-0136">Cellulose degradation</keyword>